<proteinExistence type="predicted"/>
<evidence type="ECO:0000313" key="5">
    <source>
        <dbReference type="EMBL" id="QFP80306.1"/>
    </source>
</evidence>
<dbReference type="EMBL" id="CP045007">
    <property type="protein sequence ID" value="QFP80306.1"/>
    <property type="molecule type" value="Genomic_DNA"/>
</dbReference>
<protein>
    <submittedName>
        <fullName evidence="5">Helix-turn-helix domain-containing protein</fullName>
    </submittedName>
</protein>
<keyword evidence="1" id="KW-0805">Transcription regulation</keyword>
<dbReference type="InterPro" id="IPR018060">
    <property type="entry name" value="HTH_AraC"/>
</dbReference>
<sequence>MAYEHYVSTTHLSKIFKDTLTIQLRLENVRELLQDADTTVKQAASAVSYDDAYHFSKLFKKYYGVFPSPID</sequence>
<keyword evidence="6" id="KW-1185">Reference proteome</keyword>
<dbReference type="PANTHER" id="PTHR43280:SF28">
    <property type="entry name" value="HTH-TYPE TRANSCRIPTIONAL ACTIVATOR RHAS"/>
    <property type="match status" value="1"/>
</dbReference>
<organism evidence="5 6">
    <name type="scientific">Latilactobacillus graminis</name>
    <dbReference type="NCBI Taxonomy" id="60519"/>
    <lineage>
        <taxon>Bacteria</taxon>
        <taxon>Bacillati</taxon>
        <taxon>Bacillota</taxon>
        <taxon>Bacilli</taxon>
        <taxon>Lactobacillales</taxon>
        <taxon>Lactobacillaceae</taxon>
        <taxon>Latilactobacillus</taxon>
    </lineage>
</organism>
<dbReference type="PANTHER" id="PTHR43280">
    <property type="entry name" value="ARAC-FAMILY TRANSCRIPTIONAL REGULATOR"/>
    <property type="match status" value="1"/>
</dbReference>
<dbReference type="InterPro" id="IPR009057">
    <property type="entry name" value="Homeodomain-like_sf"/>
</dbReference>
<dbReference type="PROSITE" id="PS01124">
    <property type="entry name" value="HTH_ARAC_FAMILY_2"/>
    <property type="match status" value="1"/>
</dbReference>
<dbReference type="SMART" id="SM00342">
    <property type="entry name" value="HTH_ARAC"/>
    <property type="match status" value="1"/>
</dbReference>
<name>A0ABX6C9L3_9LACO</name>
<dbReference type="RefSeq" id="WP_083481993.1">
    <property type="nucleotide sequence ID" value="NZ_CP045007.1"/>
</dbReference>
<accession>A0ABX6C9L3</accession>
<dbReference type="Pfam" id="PF12833">
    <property type="entry name" value="HTH_18"/>
    <property type="match status" value="1"/>
</dbReference>
<dbReference type="Proteomes" id="UP000326334">
    <property type="component" value="Chromosome"/>
</dbReference>
<feature type="domain" description="HTH araC/xylS-type" evidence="4">
    <location>
        <begin position="23"/>
        <end position="71"/>
    </location>
</feature>
<evidence type="ECO:0000259" key="4">
    <source>
        <dbReference type="PROSITE" id="PS01124"/>
    </source>
</evidence>
<dbReference type="Gene3D" id="1.10.10.60">
    <property type="entry name" value="Homeodomain-like"/>
    <property type="match status" value="1"/>
</dbReference>
<evidence type="ECO:0000256" key="2">
    <source>
        <dbReference type="ARBA" id="ARBA00023125"/>
    </source>
</evidence>
<keyword evidence="2" id="KW-0238">DNA-binding</keyword>
<evidence type="ECO:0000313" key="6">
    <source>
        <dbReference type="Proteomes" id="UP000326334"/>
    </source>
</evidence>
<dbReference type="SUPFAM" id="SSF46689">
    <property type="entry name" value="Homeodomain-like"/>
    <property type="match status" value="1"/>
</dbReference>
<evidence type="ECO:0000256" key="3">
    <source>
        <dbReference type="ARBA" id="ARBA00023163"/>
    </source>
</evidence>
<keyword evidence="3" id="KW-0804">Transcription</keyword>
<reference evidence="5 6" key="1">
    <citation type="submission" date="2019-10" db="EMBL/GenBank/DDBJ databases">
        <title>Genome sequencing of Lactobacillus graminis.</title>
        <authorList>
            <person name="Kim K."/>
        </authorList>
    </citation>
    <scope>NUCLEOTIDE SEQUENCE [LARGE SCALE GENOMIC DNA]</scope>
    <source>
        <strain evidence="5 6">LG542</strain>
    </source>
</reference>
<gene>
    <name evidence="5" type="ORF">LG542_00505</name>
</gene>
<evidence type="ECO:0000256" key="1">
    <source>
        <dbReference type="ARBA" id="ARBA00023015"/>
    </source>
</evidence>